<accession>A0A1M5F050</accession>
<sequence length="120" mass="13625">MLTYVLCAAVLNSLRVGIGQDSWYAKVFHDFCDVIMLLHALSPGPIDTCAILSVPCNRVAVRQAEVLMEWHNHLFDTFFKATYSDITGELLNIFHGISNIFSFFGRKIKNITGYLFSQLY</sequence>
<dbReference type="STRING" id="1194090.SAMN05443144_11415"/>
<proteinExistence type="predicted"/>
<dbReference type="AlphaFoldDB" id="A0A1M5F050"/>
<gene>
    <name evidence="1" type="ORF">SAMN05443144_11415</name>
</gene>
<organism evidence="1 2">
    <name type="scientific">Fodinibius roseus</name>
    <dbReference type="NCBI Taxonomy" id="1194090"/>
    <lineage>
        <taxon>Bacteria</taxon>
        <taxon>Pseudomonadati</taxon>
        <taxon>Balneolota</taxon>
        <taxon>Balneolia</taxon>
        <taxon>Balneolales</taxon>
        <taxon>Balneolaceae</taxon>
        <taxon>Fodinibius</taxon>
    </lineage>
</organism>
<reference evidence="1 2" key="1">
    <citation type="submission" date="2016-11" db="EMBL/GenBank/DDBJ databases">
        <authorList>
            <person name="Jaros S."/>
            <person name="Januszkiewicz K."/>
            <person name="Wedrychowicz H."/>
        </authorList>
    </citation>
    <scope>NUCLEOTIDE SEQUENCE [LARGE SCALE GENOMIC DNA]</scope>
    <source>
        <strain evidence="1 2">DSM 21986</strain>
    </source>
</reference>
<evidence type="ECO:0000313" key="1">
    <source>
        <dbReference type="EMBL" id="SHF84632.1"/>
    </source>
</evidence>
<evidence type="ECO:0000313" key="2">
    <source>
        <dbReference type="Proteomes" id="UP000184041"/>
    </source>
</evidence>
<name>A0A1M5F050_9BACT</name>
<dbReference type="EMBL" id="FQUS01000014">
    <property type="protein sequence ID" value="SHF84632.1"/>
    <property type="molecule type" value="Genomic_DNA"/>
</dbReference>
<keyword evidence="2" id="KW-1185">Reference proteome</keyword>
<protein>
    <submittedName>
        <fullName evidence="1">Uncharacterized protein</fullName>
    </submittedName>
</protein>
<dbReference type="Proteomes" id="UP000184041">
    <property type="component" value="Unassembled WGS sequence"/>
</dbReference>